<dbReference type="InterPro" id="IPR027417">
    <property type="entry name" value="P-loop_NTPase"/>
</dbReference>
<dbReference type="InterPro" id="IPR000863">
    <property type="entry name" value="Sulfotransferase_dom"/>
</dbReference>
<protein>
    <submittedName>
        <fullName evidence="3">Sulfotransferase family protein</fullName>
    </submittedName>
</protein>
<evidence type="ECO:0000313" key="3">
    <source>
        <dbReference type="EMBL" id="RJG49456.1"/>
    </source>
</evidence>
<evidence type="ECO:0000259" key="2">
    <source>
        <dbReference type="Pfam" id="PF00685"/>
    </source>
</evidence>
<reference evidence="3 4" key="2">
    <citation type="submission" date="2019-01" db="EMBL/GenBank/DDBJ databases">
        <title>Motilimonas pumilus sp. nov., isolated from the gut of sea cucumber (Apostichopus japonicus).</title>
        <authorList>
            <person name="Wang F.-Q."/>
            <person name="Ren L.-H."/>
            <person name="Lin Y.-W."/>
            <person name="Sun G.-H."/>
            <person name="Du Z.-J."/>
            <person name="Zhao J.-X."/>
            <person name="Liu X.-J."/>
            <person name="Liu L.-J."/>
        </authorList>
    </citation>
    <scope>NUCLEOTIDE SEQUENCE [LARGE SCALE GENOMIC DNA]</scope>
    <source>
        <strain evidence="3 4">PLHSC7-2</strain>
    </source>
</reference>
<keyword evidence="4" id="KW-1185">Reference proteome</keyword>
<accession>A0A418YH83</accession>
<dbReference type="RefSeq" id="WP_119909791.1">
    <property type="nucleotide sequence ID" value="NZ_QZCH01000004.1"/>
</dbReference>
<dbReference type="PANTHER" id="PTHR12788">
    <property type="entry name" value="PROTEIN-TYROSINE SULFOTRANSFERASE 2"/>
    <property type="match status" value="1"/>
</dbReference>
<gene>
    <name evidence="3" type="ORF">D1Z90_05730</name>
</gene>
<dbReference type="AlphaFoldDB" id="A0A418YH83"/>
<sequence length="267" mass="29936">MPSITGLLKQGKAIGSAVGKKAYQKLHACQSEQTILIAGCQRSGTNMLMEMLDLSLQTDVFHERDERAFANYQMRDISVIQALKENSQAPTFVIKTLCELETIPHLQEQLAPVKVIWIYRDYRDVVNSMLKSFRNQAKQIKRLSSGVDDSWWGKGLSPKNLLLLQTVVTDNISDTDAAALQWYVRNSLLFELNLANQTDVLVVNYEQLVTQPQSVLAKVFAFCNLSYDQKFGSNIFANSIGKQGVPAFSPDIADLNNSLFEQLKQLG</sequence>
<dbReference type="EMBL" id="QZCH01000004">
    <property type="protein sequence ID" value="RJG49456.1"/>
    <property type="molecule type" value="Genomic_DNA"/>
</dbReference>
<evidence type="ECO:0000256" key="1">
    <source>
        <dbReference type="ARBA" id="ARBA00022679"/>
    </source>
</evidence>
<organism evidence="3 4">
    <name type="scientific">Motilimonas pumila</name>
    <dbReference type="NCBI Taxonomy" id="2303987"/>
    <lineage>
        <taxon>Bacteria</taxon>
        <taxon>Pseudomonadati</taxon>
        <taxon>Pseudomonadota</taxon>
        <taxon>Gammaproteobacteria</taxon>
        <taxon>Alteromonadales</taxon>
        <taxon>Alteromonadales genera incertae sedis</taxon>
        <taxon>Motilimonas</taxon>
    </lineage>
</organism>
<dbReference type="GO" id="GO:0008476">
    <property type="term" value="F:protein-tyrosine sulfotransferase activity"/>
    <property type="evidence" value="ECO:0007669"/>
    <property type="project" value="InterPro"/>
</dbReference>
<dbReference type="Pfam" id="PF00685">
    <property type="entry name" value="Sulfotransfer_1"/>
    <property type="match status" value="1"/>
</dbReference>
<dbReference type="PANTHER" id="PTHR12788:SF10">
    <property type="entry name" value="PROTEIN-TYROSINE SULFOTRANSFERASE"/>
    <property type="match status" value="1"/>
</dbReference>
<dbReference type="SUPFAM" id="SSF52540">
    <property type="entry name" value="P-loop containing nucleoside triphosphate hydrolases"/>
    <property type="match status" value="1"/>
</dbReference>
<proteinExistence type="predicted"/>
<name>A0A418YH83_9GAMM</name>
<feature type="domain" description="Sulfotransferase" evidence="2">
    <location>
        <begin position="34"/>
        <end position="228"/>
    </location>
</feature>
<dbReference type="OrthoDB" id="3336394at2"/>
<evidence type="ECO:0000313" key="4">
    <source>
        <dbReference type="Proteomes" id="UP000283255"/>
    </source>
</evidence>
<dbReference type="Proteomes" id="UP000283255">
    <property type="component" value="Unassembled WGS sequence"/>
</dbReference>
<dbReference type="Gene3D" id="3.40.50.300">
    <property type="entry name" value="P-loop containing nucleotide triphosphate hydrolases"/>
    <property type="match status" value="1"/>
</dbReference>
<dbReference type="InterPro" id="IPR026634">
    <property type="entry name" value="TPST-like"/>
</dbReference>
<keyword evidence="1 3" id="KW-0808">Transferase</keyword>
<comment type="caution">
    <text evidence="3">The sequence shown here is derived from an EMBL/GenBank/DDBJ whole genome shotgun (WGS) entry which is preliminary data.</text>
</comment>
<reference evidence="3 4" key="1">
    <citation type="submission" date="2018-09" db="EMBL/GenBank/DDBJ databases">
        <authorList>
            <person name="Wang F."/>
        </authorList>
    </citation>
    <scope>NUCLEOTIDE SEQUENCE [LARGE SCALE GENOMIC DNA]</scope>
    <source>
        <strain evidence="3 4">PLHSC7-2</strain>
    </source>
</reference>